<gene>
    <name evidence="3" type="ORF">GYMLUDRAFT_49488</name>
</gene>
<keyword evidence="1" id="KW-0472">Membrane</keyword>
<feature type="transmembrane region" description="Helical" evidence="1">
    <location>
        <begin position="162"/>
        <end position="181"/>
    </location>
</feature>
<protein>
    <recommendedName>
        <fullName evidence="2">DUF6533 domain-containing protein</fullName>
    </recommendedName>
</protein>
<dbReference type="AlphaFoldDB" id="A0A0D0CDU6"/>
<keyword evidence="4" id="KW-1185">Reference proteome</keyword>
<keyword evidence="1" id="KW-1133">Transmembrane helix</keyword>
<proteinExistence type="predicted"/>
<dbReference type="OrthoDB" id="2675435at2759"/>
<dbReference type="HOGENOM" id="CLU_035509_11_3_1"/>
<evidence type="ECO:0000256" key="1">
    <source>
        <dbReference type="SAM" id="Phobius"/>
    </source>
</evidence>
<feature type="transmembrane region" description="Helical" evidence="1">
    <location>
        <begin position="114"/>
        <end position="134"/>
    </location>
</feature>
<feature type="transmembrane region" description="Helical" evidence="1">
    <location>
        <begin position="51"/>
        <end position="70"/>
    </location>
</feature>
<feature type="domain" description="DUF6533" evidence="2">
    <location>
        <begin position="20"/>
        <end position="65"/>
    </location>
</feature>
<accession>A0A0D0CDU6</accession>
<organism evidence="3 4">
    <name type="scientific">Collybiopsis luxurians FD-317 M1</name>
    <dbReference type="NCBI Taxonomy" id="944289"/>
    <lineage>
        <taxon>Eukaryota</taxon>
        <taxon>Fungi</taxon>
        <taxon>Dikarya</taxon>
        <taxon>Basidiomycota</taxon>
        <taxon>Agaricomycotina</taxon>
        <taxon>Agaricomycetes</taxon>
        <taxon>Agaricomycetidae</taxon>
        <taxon>Agaricales</taxon>
        <taxon>Marasmiineae</taxon>
        <taxon>Omphalotaceae</taxon>
        <taxon>Collybiopsis</taxon>
        <taxon>Collybiopsis luxurians</taxon>
    </lineage>
</organism>
<evidence type="ECO:0000313" key="4">
    <source>
        <dbReference type="Proteomes" id="UP000053593"/>
    </source>
</evidence>
<feature type="transmembrane region" description="Helical" evidence="1">
    <location>
        <begin position="82"/>
        <end position="102"/>
    </location>
</feature>
<feature type="transmembrane region" description="Helical" evidence="1">
    <location>
        <begin position="20"/>
        <end position="39"/>
    </location>
</feature>
<dbReference type="EMBL" id="KN834832">
    <property type="protein sequence ID" value="KIK53138.1"/>
    <property type="molecule type" value="Genomic_DNA"/>
</dbReference>
<dbReference type="Pfam" id="PF20151">
    <property type="entry name" value="DUF6533"/>
    <property type="match status" value="1"/>
</dbReference>
<dbReference type="Proteomes" id="UP000053593">
    <property type="component" value="Unassembled WGS sequence"/>
</dbReference>
<reference evidence="3 4" key="1">
    <citation type="submission" date="2014-04" db="EMBL/GenBank/DDBJ databases">
        <title>Evolutionary Origins and Diversification of the Mycorrhizal Mutualists.</title>
        <authorList>
            <consortium name="DOE Joint Genome Institute"/>
            <consortium name="Mycorrhizal Genomics Consortium"/>
            <person name="Kohler A."/>
            <person name="Kuo A."/>
            <person name="Nagy L.G."/>
            <person name="Floudas D."/>
            <person name="Copeland A."/>
            <person name="Barry K.W."/>
            <person name="Cichocki N."/>
            <person name="Veneault-Fourrey C."/>
            <person name="LaButti K."/>
            <person name="Lindquist E.A."/>
            <person name="Lipzen A."/>
            <person name="Lundell T."/>
            <person name="Morin E."/>
            <person name="Murat C."/>
            <person name="Riley R."/>
            <person name="Ohm R."/>
            <person name="Sun H."/>
            <person name="Tunlid A."/>
            <person name="Henrissat B."/>
            <person name="Grigoriev I.V."/>
            <person name="Hibbett D.S."/>
            <person name="Martin F."/>
        </authorList>
    </citation>
    <scope>NUCLEOTIDE SEQUENCE [LARGE SCALE GENOMIC DNA]</scope>
    <source>
        <strain evidence="3 4">FD-317 M1</strain>
    </source>
</reference>
<sequence>MTLASPEVINLVVDLQAVSYVSISFLTILFYDWIICLNWEITRIWHSKWSLVKVLYLYVRYAPFVSMIIAVEERLSSTCNLLTFNTIFAGVAIGMADLILMLRTYSIYNKSRRILTILALIWIAISAVSVWVIIQFTSSFQVLPVTASQSCFLSYEKSPIGLVTYLGLLGGEIVVTLLTVWRTFDSYLKSGFQWGQVLSLVYCEGLFFYFLIIRKLSPQGFSVSSY</sequence>
<feature type="transmembrane region" description="Helical" evidence="1">
    <location>
        <begin position="193"/>
        <end position="212"/>
    </location>
</feature>
<keyword evidence="1" id="KW-0812">Transmembrane</keyword>
<name>A0A0D0CDU6_9AGAR</name>
<evidence type="ECO:0000259" key="2">
    <source>
        <dbReference type="Pfam" id="PF20151"/>
    </source>
</evidence>
<evidence type="ECO:0000313" key="3">
    <source>
        <dbReference type="EMBL" id="KIK53138.1"/>
    </source>
</evidence>
<dbReference type="InterPro" id="IPR045340">
    <property type="entry name" value="DUF6533"/>
</dbReference>